<evidence type="ECO:0000313" key="14">
    <source>
        <dbReference type="Proteomes" id="UP000281094"/>
    </source>
</evidence>
<dbReference type="PANTHER" id="PTHR36204:SF1">
    <property type="entry name" value="N-ACETYLMANNOSAMINE-6-PHOSPHATE 2-EPIMERASE-RELATED"/>
    <property type="match status" value="1"/>
</dbReference>
<comment type="similarity">
    <text evidence="10">In the N-terminal section; belongs to the NanE family.</text>
</comment>
<keyword evidence="5 12" id="KW-0413">Isomerase</keyword>
<comment type="function">
    <text evidence="2 12">Converts N-acetylmannosamine-6-phosphate (ManNAc-6-P) to N-acetylglucosamine-6-phosphate (GlcNAc-6-P).</text>
</comment>
<evidence type="ECO:0000256" key="2">
    <source>
        <dbReference type="ARBA" id="ARBA00002147"/>
    </source>
</evidence>
<dbReference type="Gene3D" id="3.20.20.70">
    <property type="entry name" value="Aldolase class I"/>
    <property type="match status" value="1"/>
</dbReference>
<gene>
    <name evidence="12" type="primary">nanE</name>
    <name evidence="13" type="ORF">D8780_15225</name>
</gene>
<evidence type="ECO:0000256" key="9">
    <source>
        <dbReference type="ARBA" id="ARBA00060606"/>
    </source>
</evidence>
<dbReference type="EC" id="5.1.3.9" evidence="12"/>
<keyword evidence="4" id="KW-0418">Kinase</keyword>
<dbReference type="GO" id="GO:0047465">
    <property type="term" value="F:N-acylglucosamine-6-phosphate 2-epimerase activity"/>
    <property type="evidence" value="ECO:0007669"/>
    <property type="project" value="UniProtKB-EC"/>
</dbReference>
<dbReference type="AlphaFoldDB" id="A0A3L7J4R2"/>
<dbReference type="GO" id="GO:0019262">
    <property type="term" value="P:N-acetylneuraminate catabolic process"/>
    <property type="evidence" value="ECO:0007669"/>
    <property type="project" value="UniProtKB-UniRule"/>
</dbReference>
<dbReference type="Proteomes" id="UP000281094">
    <property type="component" value="Unassembled WGS sequence"/>
</dbReference>
<dbReference type="RefSeq" id="WP_121646722.1">
    <property type="nucleotide sequence ID" value="NZ_RCWN01000002.1"/>
</dbReference>
<evidence type="ECO:0000256" key="8">
    <source>
        <dbReference type="ARBA" id="ARBA00053450"/>
    </source>
</evidence>
<organism evidence="13 14">
    <name type="scientific">Notoacmeibacter ruber</name>
    <dbReference type="NCBI Taxonomy" id="2670375"/>
    <lineage>
        <taxon>Bacteria</taxon>
        <taxon>Pseudomonadati</taxon>
        <taxon>Pseudomonadota</taxon>
        <taxon>Alphaproteobacteria</taxon>
        <taxon>Hyphomicrobiales</taxon>
        <taxon>Notoacmeibacteraceae</taxon>
        <taxon>Notoacmeibacter</taxon>
    </lineage>
</organism>
<dbReference type="Pfam" id="PF04131">
    <property type="entry name" value="NanE"/>
    <property type="match status" value="1"/>
</dbReference>
<keyword evidence="14" id="KW-1185">Reference proteome</keyword>
<dbReference type="GO" id="GO:0009384">
    <property type="term" value="F:N-acylmannosamine kinase activity"/>
    <property type="evidence" value="ECO:0007669"/>
    <property type="project" value="UniProtKB-EC"/>
</dbReference>
<dbReference type="UniPathway" id="UPA00629">
    <property type="reaction ID" value="UER00682"/>
</dbReference>
<dbReference type="EMBL" id="RCWN01000002">
    <property type="protein sequence ID" value="RLQ85305.1"/>
    <property type="molecule type" value="Genomic_DNA"/>
</dbReference>
<dbReference type="FunFam" id="3.20.20.70:FF:000035">
    <property type="entry name" value="Putative N-acetylmannosamine-6-phosphate 2-epimerase"/>
    <property type="match status" value="1"/>
</dbReference>
<dbReference type="InterPro" id="IPR011060">
    <property type="entry name" value="RibuloseP-bd_barrel"/>
</dbReference>
<evidence type="ECO:0000256" key="6">
    <source>
        <dbReference type="ARBA" id="ARBA00023277"/>
    </source>
</evidence>
<comment type="function">
    <text evidence="8">Catalyzes the phosphorylation of N-acetylmannosamine (ManNAc) to ManNAc-6-P.</text>
</comment>
<comment type="pathway">
    <text evidence="9">Amino-sugar metabolism; N-acetylneuraminate degradation; D-fructose 6-phosphate from N-acetylneuraminate: step 2/5.</text>
</comment>
<comment type="catalytic activity">
    <reaction evidence="1 12">
        <text>an N-acyl-D-glucosamine 6-phosphate = an N-acyl-D-mannosamine 6-phosphate</text>
        <dbReference type="Rhea" id="RHEA:23932"/>
        <dbReference type="ChEBI" id="CHEBI:57599"/>
        <dbReference type="ChEBI" id="CHEBI:57666"/>
        <dbReference type="EC" id="5.1.3.9"/>
    </reaction>
</comment>
<comment type="similarity">
    <text evidence="12">Belongs to the NanE family.</text>
</comment>
<accession>A0A3L7J4R2</accession>
<comment type="caution">
    <text evidence="13">The sequence shown here is derived from an EMBL/GenBank/DDBJ whole genome shotgun (WGS) entry which is preliminary data.</text>
</comment>
<dbReference type="HAMAP" id="MF_01235">
    <property type="entry name" value="ManNAc6P_epimer"/>
    <property type="match status" value="1"/>
</dbReference>
<dbReference type="GO" id="GO:0006053">
    <property type="term" value="P:N-acetylmannosamine catabolic process"/>
    <property type="evidence" value="ECO:0007669"/>
    <property type="project" value="TreeGrafter"/>
</dbReference>
<dbReference type="InterPro" id="IPR013785">
    <property type="entry name" value="Aldolase_TIM"/>
</dbReference>
<comment type="pathway">
    <text evidence="3 12">Amino-sugar metabolism; N-acetylneuraminate degradation; D-fructose 6-phosphate from N-acetylneuraminate: step 3/5.</text>
</comment>
<evidence type="ECO:0000256" key="1">
    <source>
        <dbReference type="ARBA" id="ARBA00000056"/>
    </source>
</evidence>
<evidence type="ECO:0000256" key="3">
    <source>
        <dbReference type="ARBA" id="ARBA00005081"/>
    </source>
</evidence>
<evidence type="ECO:0000256" key="5">
    <source>
        <dbReference type="ARBA" id="ARBA00023235"/>
    </source>
</evidence>
<dbReference type="SUPFAM" id="SSF51366">
    <property type="entry name" value="Ribulose-phoshate binding barrel"/>
    <property type="match status" value="1"/>
</dbReference>
<evidence type="ECO:0000256" key="7">
    <source>
        <dbReference type="ARBA" id="ARBA00050815"/>
    </source>
</evidence>
<dbReference type="CDD" id="cd04729">
    <property type="entry name" value="NanE"/>
    <property type="match status" value="1"/>
</dbReference>
<dbReference type="InterPro" id="IPR007260">
    <property type="entry name" value="NanE"/>
</dbReference>
<reference evidence="13 14" key="1">
    <citation type="submission" date="2018-10" db="EMBL/GenBank/DDBJ databases">
        <title>Notoacmeibacter sp. M2BS9Y-3-1, whole genome shotgun sequence.</title>
        <authorList>
            <person name="Tuo L."/>
        </authorList>
    </citation>
    <scope>NUCLEOTIDE SEQUENCE [LARGE SCALE GENOMIC DNA]</scope>
    <source>
        <strain evidence="13 14">M2BS9Y-3-1</strain>
    </source>
</reference>
<evidence type="ECO:0000256" key="12">
    <source>
        <dbReference type="HAMAP-Rule" id="MF_01235"/>
    </source>
</evidence>
<dbReference type="GO" id="GO:0005829">
    <property type="term" value="C:cytosol"/>
    <property type="evidence" value="ECO:0007669"/>
    <property type="project" value="TreeGrafter"/>
</dbReference>
<keyword evidence="6 12" id="KW-0119">Carbohydrate metabolism</keyword>
<dbReference type="PANTHER" id="PTHR36204">
    <property type="entry name" value="N-ACETYLMANNOSAMINE-6-PHOSPHATE 2-EPIMERASE-RELATED"/>
    <property type="match status" value="1"/>
</dbReference>
<evidence type="ECO:0000256" key="4">
    <source>
        <dbReference type="ARBA" id="ARBA00022777"/>
    </source>
</evidence>
<evidence type="ECO:0000313" key="13">
    <source>
        <dbReference type="EMBL" id="RLQ85305.1"/>
    </source>
</evidence>
<keyword evidence="4" id="KW-0808">Transferase</keyword>
<evidence type="ECO:0000256" key="10">
    <source>
        <dbReference type="ARBA" id="ARBA00061354"/>
    </source>
</evidence>
<name>A0A3L7J4R2_9HYPH</name>
<sequence length="227" mass="24061">MTLFPPTLQRLHHALVVSVQPIPDGPMDRDEIVVAMARAAIEGGAAGLRIEGIERVRQVRTALPGVPIIGLVKRDMEETAVRITPIPEDVDGLIRAGADIIAIDGTDRPRPHTFSALAARTAEAGLVVMADISTVAEAKSAIAAGAAIVGSTLSGYTQDREPSEPDLQLLENLRDENCFLIAEGRYTSPEQCAEAMAHGADCVTVGSALTRLELATKRFSDAISSRC</sequence>
<protein>
    <recommendedName>
        <fullName evidence="12">Putative N-acetylmannosamine-6-phosphate 2-epimerase</fullName>
        <ecNumber evidence="12">5.1.3.9</ecNumber>
    </recommendedName>
    <alternativeName>
        <fullName evidence="12">ManNAc-6-P epimerase</fullName>
    </alternativeName>
</protein>
<evidence type="ECO:0000256" key="11">
    <source>
        <dbReference type="ARBA" id="ARBA00061385"/>
    </source>
</evidence>
<comment type="catalytic activity">
    <reaction evidence="7">
        <text>an N-acyl-D-mannosamine + ATP = an N-acyl-D-mannosamine 6-phosphate + ADP + H(+)</text>
        <dbReference type="Rhea" id="RHEA:23832"/>
        <dbReference type="ChEBI" id="CHEBI:15378"/>
        <dbReference type="ChEBI" id="CHEBI:16062"/>
        <dbReference type="ChEBI" id="CHEBI:30616"/>
        <dbReference type="ChEBI" id="CHEBI:57666"/>
        <dbReference type="ChEBI" id="CHEBI:456216"/>
        <dbReference type="EC" id="2.7.1.60"/>
    </reaction>
</comment>
<comment type="similarity">
    <text evidence="11">In the C-terminal section; belongs to the ROK (NagC/XylR) family. NanK subfamily.</text>
</comment>
<proteinExistence type="inferred from homology"/>
<dbReference type="NCBIfam" id="NF002231">
    <property type="entry name" value="PRK01130.1"/>
    <property type="match status" value="1"/>
</dbReference>